<feature type="compositionally biased region" description="Pro residues" evidence="1">
    <location>
        <begin position="372"/>
        <end position="383"/>
    </location>
</feature>
<feature type="compositionally biased region" description="Low complexity" evidence="1">
    <location>
        <begin position="399"/>
        <end position="417"/>
    </location>
</feature>
<dbReference type="Pfam" id="PF14111">
    <property type="entry name" value="DUF4283"/>
    <property type="match status" value="1"/>
</dbReference>
<organism evidence="3 4">
    <name type="scientific">Dendrobium catenatum</name>
    <dbReference type="NCBI Taxonomy" id="906689"/>
    <lineage>
        <taxon>Eukaryota</taxon>
        <taxon>Viridiplantae</taxon>
        <taxon>Streptophyta</taxon>
        <taxon>Embryophyta</taxon>
        <taxon>Tracheophyta</taxon>
        <taxon>Spermatophyta</taxon>
        <taxon>Magnoliopsida</taxon>
        <taxon>Liliopsida</taxon>
        <taxon>Asparagales</taxon>
        <taxon>Orchidaceae</taxon>
        <taxon>Epidendroideae</taxon>
        <taxon>Malaxideae</taxon>
        <taxon>Dendrobiinae</taxon>
        <taxon>Dendrobium</taxon>
    </lineage>
</organism>
<dbReference type="PANTHER" id="PTHR31286:SF180">
    <property type="entry name" value="OS10G0362600 PROTEIN"/>
    <property type="match status" value="1"/>
</dbReference>
<evidence type="ECO:0000256" key="1">
    <source>
        <dbReference type="SAM" id="MobiDB-lite"/>
    </source>
</evidence>
<dbReference type="PANTHER" id="PTHR31286">
    <property type="entry name" value="GLYCINE-RICH CELL WALL STRUCTURAL PROTEIN 1.8-LIKE"/>
    <property type="match status" value="1"/>
</dbReference>
<dbReference type="GO" id="GO:0004527">
    <property type="term" value="F:exonuclease activity"/>
    <property type="evidence" value="ECO:0007669"/>
    <property type="project" value="UniProtKB-KW"/>
</dbReference>
<accession>A0A2I0X868</accession>
<dbReference type="Proteomes" id="UP000233837">
    <property type="component" value="Unassembled WGS sequence"/>
</dbReference>
<dbReference type="EMBL" id="KZ502064">
    <property type="protein sequence ID" value="PKU84090.1"/>
    <property type="molecule type" value="Genomic_DNA"/>
</dbReference>
<name>A0A2I0X868_9ASPA</name>
<dbReference type="InterPro" id="IPR025558">
    <property type="entry name" value="DUF4283"/>
</dbReference>
<feature type="compositionally biased region" description="Basic residues" evidence="1">
    <location>
        <begin position="449"/>
        <end position="464"/>
    </location>
</feature>
<feature type="compositionally biased region" description="Polar residues" evidence="1">
    <location>
        <begin position="304"/>
        <end position="336"/>
    </location>
</feature>
<evidence type="ECO:0000259" key="2">
    <source>
        <dbReference type="Pfam" id="PF14111"/>
    </source>
</evidence>
<feature type="domain" description="DUF4283" evidence="2">
    <location>
        <begin position="62"/>
        <end position="145"/>
    </location>
</feature>
<keyword evidence="3" id="KW-0378">Hydrolase</keyword>
<keyword evidence="3" id="KW-0540">Nuclease</keyword>
<evidence type="ECO:0000313" key="3">
    <source>
        <dbReference type="EMBL" id="PKU84090.1"/>
    </source>
</evidence>
<gene>
    <name evidence="3" type="ORF">MA16_Dca010376</name>
</gene>
<feature type="compositionally biased region" description="Basic residues" evidence="1">
    <location>
        <begin position="265"/>
        <end position="277"/>
    </location>
</feature>
<dbReference type="AlphaFoldDB" id="A0A2I0X868"/>
<feature type="compositionally biased region" description="Basic and acidic residues" evidence="1">
    <location>
        <begin position="426"/>
        <end position="444"/>
    </location>
</feature>
<protein>
    <submittedName>
        <fullName evidence="3">RNA exonuclease 1</fullName>
    </submittedName>
</protein>
<keyword evidence="3" id="KW-0269">Exonuclease</keyword>
<dbReference type="InterPro" id="IPR040256">
    <property type="entry name" value="At4g02000-like"/>
</dbReference>
<evidence type="ECO:0000313" key="4">
    <source>
        <dbReference type="Proteomes" id="UP000233837"/>
    </source>
</evidence>
<proteinExistence type="predicted"/>
<sequence length="464" mass="50380">MASPPEAFPRLPNSSLLGPSPGGPSYADNVSVPAFQPPPFPVAFYNPGHKLSFNSSDLSEGKSLWNTALIGYSLGPRPYYERLLKAMQRLWTLKGSMTLLSLADGFFLLKFSTVEDLETILAGGPWFLLGKPFILQRWSPKFKPKRDESTPIPIWIKIVDFPLALWTPTGISRIASYVGIPISVDALTAKRSRLTFARVCVLITKDSVLPEDIPIEIDGEDMVLKVLYDWKPDKCEGCGSLIHPFSLCPQNPNPQPILPPQPPKSRGRSTSRSRASRPQRSPSILPPPKTSNTNIPSVLEHTDVSPSTSLNHNTPSLPLSHPPQSATPIPPAQTSGLPPRAPVYDPKSAPGILLNLPNLNSPTEDSSSSGNPIPPCIPPPPTLPLINKFASLQTEDPEPSISVDSSSETETSSFSIVAVEQPDYNLQDKAHMKTRSSNDKEKSPPPKSKPSKGKSAKKAKTPKS</sequence>
<keyword evidence="4" id="KW-1185">Reference proteome</keyword>
<reference evidence="3 4" key="1">
    <citation type="journal article" date="2016" name="Sci. Rep.">
        <title>The Dendrobium catenatum Lindl. genome sequence provides insights into polysaccharide synthase, floral development and adaptive evolution.</title>
        <authorList>
            <person name="Zhang G.Q."/>
            <person name="Xu Q."/>
            <person name="Bian C."/>
            <person name="Tsai W.C."/>
            <person name="Yeh C.M."/>
            <person name="Liu K.W."/>
            <person name="Yoshida K."/>
            <person name="Zhang L.S."/>
            <person name="Chang S.B."/>
            <person name="Chen F."/>
            <person name="Shi Y."/>
            <person name="Su Y.Y."/>
            <person name="Zhang Y.Q."/>
            <person name="Chen L.J."/>
            <person name="Yin Y."/>
            <person name="Lin M."/>
            <person name="Huang H."/>
            <person name="Deng H."/>
            <person name="Wang Z.W."/>
            <person name="Zhu S.L."/>
            <person name="Zhao X."/>
            <person name="Deng C."/>
            <person name="Niu S.C."/>
            <person name="Huang J."/>
            <person name="Wang M."/>
            <person name="Liu G.H."/>
            <person name="Yang H.J."/>
            <person name="Xiao X.J."/>
            <person name="Hsiao Y.Y."/>
            <person name="Wu W.L."/>
            <person name="Chen Y.Y."/>
            <person name="Mitsuda N."/>
            <person name="Ohme-Takagi M."/>
            <person name="Luo Y.B."/>
            <person name="Van de Peer Y."/>
            <person name="Liu Z.J."/>
        </authorList>
    </citation>
    <scope>NUCLEOTIDE SEQUENCE [LARGE SCALE GENOMIC DNA]</scope>
    <source>
        <tissue evidence="3">The whole plant</tissue>
    </source>
</reference>
<feature type="region of interest" description="Disordered" evidence="1">
    <location>
        <begin position="251"/>
        <end position="464"/>
    </location>
</feature>
<feature type="compositionally biased region" description="Polar residues" evidence="1">
    <location>
        <begin position="357"/>
        <end position="371"/>
    </location>
</feature>
<feature type="compositionally biased region" description="Pro residues" evidence="1">
    <location>
        <begin position="251"/>
        <end position="263"/>
    </location>
</feature>
<reference evidence="3 4" key="2">
    <citation type="journal article" date="2017" name="Nature">
        <title>The Apostasia genome and the evolution of orchids.</title>
        <authorList>
            <person name="Zhang G.Q."/>
            <person name="Liu K.W."/>
            <person name="Li Z."/>
            <person name="Lohaus R."/>
            <person name="Hsiao Y.Y."/>
            <person name="Niu S.C."/>
            <person name="Wang J.Y."/>
            <person name="Lin Y.C."/>
            <person name="Xu Q."/>
            <person name="Chen L.J."/>
            <person name="Yoshida K."/>
            <person name="Fujiwara S."/>
            <person name="Wang Z.W."/>
            <person name="Zhang Y.Q."/>
            <person name="Mitsuda N."/>
            <person name="Wang M."/>
            <person name="Liu G.H."/>
            <person name="Pecoraro L."/>
            <person name="Huang H.X."/>
            <person name="Xiao X.J."/>
            <person name="Lin M."/>
            <person name="Wu X.Y."/>
            <person name="Wu W.L."/>
            <person name="Chen Y.Y."/>
            <person name="Chang S.B."/>
            <person name="Sakamoto S."/>
            <person name="Ohme-Takagi M."/>
            <person name="Yagi M."/>
            <person name="Zeng S.J."/>
            <person name="Shen C.Y."/>
            <person name="Yeh C.M."/>
            <person name="Luo Y.B."/>
            <person name="Tsai W.C."/>
            <person name="Van de Peer Y."/>
            <person name="Liu Z.J."/>
        </authorList>
    </citation>
    <scope>NUCLEOTIDE SEQUENCE [LARGE SCALE GENOMIC DNA]</scope>
    <source>
        <tissue evidence="3">The whole plant</tissue>
    </source>
</reference>